<comment type="caution">
    <text evidence="2">The sequence shown here is derived from an EMBL/GenBank/DDBJ whole genome shotgun (WGS) entry which is preliminary data.</text>
</comment>
<reference evidence="2" key="1">
    <citation type="journal article" date="2020" name="New Phytol.">
        <title>Comparative genomics reveals dynamic genome evolution in host specialist ectomycorrhizal fungi.</title>
        <authorList>
            <person name="Lofgren L.A."/>
            <person name="Nguyen N.H."/>
            <person name="Vilgalys R."/>
            <person name="Ruytinx J."/>
            <person name="Liao H.L."/>
            <person name="Branco S."/>
            <person name="Kuo A."/>
            <person name="LaButti K."/>
            <person name="Lipzen A."/>
            <person name="Andreopoulos W."/>
            <person name="Pangilinan J."/>
            <person name="Riley R."/>
            <person name="Hundley H."/>
            <person name="Na H."/>
            <person name="Barry K."/>
            <person name="Grigoriev I.V."/>
            <person name="Stajich J.E."/>
            <person name="Kennedy P.G."/>
        </authorList>
    </citation>
    <scope>NUCLEOTIDE SEQUENCE</scope>
    <source>
        <strain evidence="2">DOB743</strain>
    </source>
</reference>
<feature type="chain" id="PRO_5040391114" evidence="1">
    <location>
        <begin position="20"/>
        <end position="121"/>
    </location>
</feature>
<proteinExistence type="predicted"/>
<accession>A0A9P6ZHA0</accession>
<protein>
    <submittedName>
        <fullName evidence="2">Uncharacterized protein</fullName>
    </submittedName>
</protein>
<organism evidence="2 3">
    <name type="scientific">Suillus placidus</name>
    <dbReference type="NCBI Taxonomy" id="48579"/>
    <lineage>
        <taxon>Eukaryota</taxon>
        <taxon>Fungi</taxon>
        <taxon>Dikarya</taxon>
        <taxon>Basidiomycota</taxon>
        <taxon>Agaricomycotina</taxon>
        <taxon>Agaricomycetes</taxon>
        <taxon>Agaricomycetidae</taxon>
        <taxon>Boletales</taxon>
        <taxon>Suillineae</taxon>
        <taxon>Suillaceae</taxon>
        <taxon>Suillus</taxon>
    </lineage>
</organism>
<keyword evidence="1" id="KW-0732">Signal</keyword>
<dbReference type="Proteomes" id="UP000714275">
    <property type="component" value="Unassembled WGS sequence"/>
</dbReference>
<evidence type="ECO:0000313" key="3">
    <source>
        <dbReference type="Proteomes" id="UP000714275"/>
    </source>
</evidence>
<name>A0A9P6ZHA0_9AGAM</name>
<feature type="signal peptide" evidence="1">
    <location>
        <begin position="1"/>
        <end position="19"/>
    </location>
</feature>
<dbReference type="AlphaFoldDB" id="A0A9P6ZHA0"/>
<dbReference type="EMBL" id="JABBWD010000106">
    <property type="protein sequence ID" value="KAG1765513.1"/>
    <property type="molecule type" value="Genomic_DNA"/>
</dbReference>
<dbReference type="OrthoDB" id="2667007at2759"/>
<keyword evidence="3" id="KW-1185">Reference proteome</keyword>
<sequence>MRLSFVLAVVAALTVSISAMPSVADTSISASGANTEDDGPVFCLKNSDCFGCTEANLMSSLNLHLGFNHMTHQCDSERRWPNIQFNSILSAGLRTLSRIIHLHDTINAICLFYENQTSYYY</sequence>
<evidence type="ECO:0000256" key="1">
    <source>
        <dbReference type="SAM" id="SignalP"/>
    </source>
</evidence>
<evidence type="ECO:0000313" key="2">
    <source>
        <dbReference type="EMBL" id="KAG1765513.1"/>
    </source>
</evidence>
<gene>
    <name evidence="2" type="ORF">EV702DRAFT_68389</name>
</gene>